<keyword evidence="3" id="KW-1185">Reference proteome</keyword>
<dbReference type="AlphaFoldDB" id="A0A2J6TQZ4"/>
<dbReference type="PROSITE" id="PS51257">
    <property type="entry name" value="PROKAR_LIPOPROTEIN"/>
    <property type="match status" value="1"/>
</dbReference>
<gene>
    <name evidence="2" type="ORF">K444DRAFT_607999</name>
</gene>
<name>A0A2J6TQZ4_9HELO</name>
<evidence type="ECO:0000313" key="3">
    <source>
        <dbReference type="Proteomes" id="UP000235371"/>
    </source>
</evidence>
<dbReference type="Proteomes" id="UP000235371">
    <property type="component" value="Unassembled WGS sequence"/>
</dbReference>
<sequence>MIFRGEGPADLQHAHAMLCSCRDGPLKNERTNERSLCLPRKAQAGHPSHLQPGSRYFL</sequence>
<dbReference type="InParanoid" id="A0A2J6TQZ4"/>
<evidence type="ECO:0000313" key="2">
    <source>
        <dbReference type="EMBL" id="PMD65430.1"/>
    </source>
</evidence>
<feature type="region of interest" description="Disordered" evidence="1">
    <location>
        <begin position="38"/>
        <end position="58"/>
    </location>
</feature>
<dbReference type="RefSeq" id="XP_024742334.1">
    <property type="nucleotide sequence ID" value="XM_024879286.1"/>
</dbReference>
<proteinExistence type="predicted"/>
<dbReference type="EMBL" id="KZ613746">
    <property type="protein sequence ID" value="PMD65430.1"/>
    <property type="molecule type" value="Genomic_DNA"/>
</dbReference>
<organism evidence="2 3">
    <name type="scientific">Hyaloscypha bicolor E</name>
    <dbReference type="NCBI Taxonomy" id="1095630"/>
    <lineage>
        <taxon>Eukaryota</taxon>
        <taxon>Fungi</taxon>
        <taxon>Dikarya</taxon>
        <taxon>Ascomycota</taxon>
        <taxon>Pezizomycotina</taxon>
        <taxon>Leotiomycetes</taxon>
        <taxon>Helotiales</taxon>
        <taxon>Hyaloscyphaceae</taxon>
        <taxon>Hyaloscypha</taxon>
        <taxon>Hyaloscypha bicolor</taxon>
    </lineage>
</organism>
<reference evidence="2 3" key="1">
    <citation type="submission" date="2016-04" db="EMBL/GenBank/DDBJ databases">
        <title>A degradative enzymes factory behind the ericoid mycorrhizal symbiosis.</title>
        <authorList>
            <consortium name="DOE Joint Genome Institute"/>
            <person name="Martino E."/>
            <person name="Morin E."/>
            <person name="Grelet G."/>
            <person name="Kuo A."/>
            <person name="Kohler A."/>
            <person name="Daghino S."/>
            <person name="Barry K."/>
            <person name="Choi C."/>
            <person name="Cichocki N."/>
            <person name="Clum A."/>
            <person name="Copeland A."/>
            <person name="Hainaut M."/>
            <person name="Haridas S."/>
            <person name="Labutti K."/>
            <person name="Lindquist E."/>
            <person name="Lipzen A."/>
            <person name="Khouja H.-R."/>
            <person name="Murat C."/>
            <person name="Ohm R."/>
            <person name="Olson A."/>
            <person name="Spatafora J."/>
            <person name="Veneault-Fourrey C."/>
            <person name="Henrissat B."/>
            <person name="Grigoriev I."/>
            <person name="Martin F."/>
            <person name="Perotto S."/>
        </authorList>
    </citation>
    <scope>NUCLEOTIDE SEQUENCE [LARGE SCALE GENOMIC DNA]</scope>
    <source>
        <strain evidence="2 3">E</strain>
    </source>
</reference>
<dbReference type="GeneID" id="36587363"/>
<protein>
    <submittedName>
        <fullName evidence="2">Uncharacterized protein</fullName>
    </submittedName>
</protein>
<evidence type="ECO:0000256" key="1">
    <source>
        <dbReference type="SAM" id="MobiDB-lite"/>
    </source>
</evidence>
<accession>A0A2J6TQZ4</accession>